<protein>
    <submittedName>
        <fullName evidence="6">LacI family DNA-binding transcriptional regulator</fullName>
    </submittedName>
</protein>
<dbReference type="Pfam" id="PF00356">
    <property type="entry name" value="LacI"/>
    <property type="match status" value="1"/>
</dbReference>
<dbReference type="InterPro" id="IPR046335">
    <property type="entry name" value="LacI/GalR-like_sensor"/>
</dbReference>
<dbReference type="EMBL" id="JBHRWO010000012">
    <property type="protein sequence ID" value="MFC3493834.1"/>
    <property type="molecule type" value="Genomic_DNA"/>
</dbReference>
<dbReference type="InterPro" id="IPR000843">
    <property type="entry name" value="HTH_LacI"/>
</dbReference>
<dbReference type="Pfam" id="PF13377">
    <property type="entry name" value="Peripla_BP_3"/>
    <property type="match status" value="1"/>
</dbReference>
<dbReference type="PANTHER" id="PTHR30146:SF109">
    <property type="entry name" value="HTH-TYPE TRANSCRIPTIONAL REGULATOR GALS"/>
    <property type="match status" value="1"/>
</dbReference>
<dbReference type="Gene3D" id="3.40.50.2300">
    <property type="match status" value="2"/>
</dbReference>
<evidence type="ECO:0000259" key="5">
    <source>
        <dbReference type="PROSITE" id="PS50932"/>
    </source>
</evidence>
<evidence type="ECO:0000256" key="2">
    <source>
        <dbReference type="ARBA" id="ARBA00023125"/>
    </source>
</evidence>
<dbReference type="SUPFAM" id="SSF47413">
    <property type="entry name" value="lambda repressor-like DNA-binding domains"/>
    <property type="match status" value="1"/>
</dbReference>
<name>A0ABV7Q2K9_9ACTN</name>
<proteinExistence type="predicted"/>
<dbReference type="InterPro" id="IPR010982">
    <property type="entry name" value="Lambda_DNA-bd_dom_sf"/>
</dbReference>
<evidence type="ECO:0000313" key="6">
    <source>
        <dbReference type="EMBL" id="MFC3493834.1"/>
    </source>
</evidence>
<evidence type="ECO:0000256" key="4">
    <source>
        <dbReference type="SAM" id="MobiDB-lite"/>
    </source>
</evidence>
<feature type="domain" description="HTH lacI-type" evidence="5">
    <location>
        <begin position="9"/>
        <end position="63"/>
    </location>
</feature>
<evidence type="ECO:0000256" key="1">
    <source>
        <dbReference type="ARBA" id="ARBA00023015"/>
    </source>
</evidence>
<keyword evidence="2 6" id="KW-0238">DNA-binding</keyword>
<evidence type="ECO:0000313" key="7">
    <source>
        <dbReference type="Proteomes" id="UP001595712"/>
    </source>
</evidence>
<accession>A0ABV7Q2K9</accession>
<dbReference type="Proteomes" id="UP001595712">
    <property type="component" value="Unassembled WGS sequence"/>
</dbReference>
<keyword evidence="3" id="KW-0804">Transcription</keyword>
<feature type="region of interest" description="Disordered" evidence="4">
    <location>
        <begin position="315"/>
        <end position="345"/>
    </location>
</feature>
<keyword evidence="7" id="KW-1185">Reference proteome</keyword>
<dbReference type="PANTHER" id="PTHR30146">
    <property type="entry name" value="LACI-RELATED TRANSCRIPTIONAL REPRESSOR"/>
    <property type="match status" value="1"/>
</dbReference>
<comment type="caution">
    <text evidence="6">The sequence shown here is derived from an EMBL/GenBank/DDBJ whole genome shotgun (WGS) entry which is preliminary data.</text>
</comment>
<sequence length="345" mass="36674">MSAAEPKPVSMFDVARRAGVSHQTVSRVVNDAPMVAAATRAKVKAAIADLGYRPNRSARTLAGGTVRSVTVFTFDTSLYGTAETLRGIEDAASAAGFTVLVSVLDPEQTYTEGDILGRLSHDGAPAIVIAHDETTHRARRILRKAQPGAVVATGDDMLLAEPDADDWLVPLDDRLVAKRATKYLLSMGHRTVHYLAMPGKARRQDGWSEALVEAGIEPHEVVRSGWTIGSAAAAAAGLVADPEVTAIMCGNDDLAFGVLHAAHHAGRSIPGDLSVIGCDDSPMAAYHVPGLTTVDLDFRGVGRSAFELLRQRLEGGPKPRPAWRSPELIVRETSGPPRQRGPHPL</sequence>
<dbReference type="InterPro" id="IPR028082">
    <property type="entry name" value="Peripla_BP_I"/>
</dbReference>
<dbReference type="PROSITE" id="PS00356">
    <property type="entry name" value="HTH_LACI_1"/>
    <property type="match status" value="1"/>
</dbReference>
<organism evidence="6 7">
    <name type="scientific">Glycomyces rhizosphaerae</name>
    <dbReference type="NCBI Taxonomy" id="2054422"/>
    <lineage>
        <taxon>Bacteria</taxon>
        <taxon>Bacillati</taxon>
        <taxon>Actinomycetota</taxon>
        <taxon>Actinomycetes</taxon>
        <taxon>Glycomycetales</taxon>
        <taxon>Glycomycetaceae</taxon>
        <taxon>Glycomyces</taxon>
    </lineage>
</organism>
<dbReference type="RefSeq" id="WP_387976975.1">
    <property type="nucleotide sequence ID" value="NZ_JBHRWO010000012.1"/>
</dbReference>
<dbReference type="SUPFAM" id="SSF53822">
    <property type="entry name" value="Periplasmic binding protein-like I"/>
    <property type="match status" value="1"/>
</dbReference>
<keyword evidence="1" id="KW-0805">Transcription regulation</keyword>
<dbReference type="GO" id="GO:0003677">
    <property type="term" value="F:DNA binding"/>
    <property type="evidence" value="ECO:0007669"/>
    <property type="project" value="UniProtKB-KW"/>
</dbReference>
<dbReference type="PROSITE" id="PS50932">
    <property type="entry name" value="HTH_LACI_2"/>
    <property type="match status" value="1"/>
</dbReference>
<reference evidence="7" key="1">
    <citation type="journal article" date="2019" name="Int. J. Syst. Evol. Microbiol.">
        <title>The Global Catalogue of Microorganisms (GCM) 10K type strain sequencing project: providing services to taxonomists for standard genome sequencing and annotation.</title>
        <authorList>
            <consortium name="The Broad Institute Genomics Platform"/>
            <consortium name="The Broad Institute Genome Sequencing Center for Infectious Disease"/>
            <person name="Wu L."/>
            <person name="Ma J."/>
        </authorList>
    </citation>
    <scope>NUCLEOTIDE SEQUENCE [LARGE SCALE GENOMIC DNA]</scope>
    <source>
        <strain evidence="7">CGMCC 4.7396</strain>
    </source>
</reference>
<evidence type="ECO:0000256" key="3">
    <source>
        <dbReference type="ARBA" id="ARBA00023163"/>
    </source>
</evidence>
<dbReference type="Gene3D" id="1.10.260.40">
    <property type="entry name" value="lambda repressor-like DNA-binding domains"/>
    <property type="match status" value="1"/>
</dbReference>
<gene>
    <name evidence="6" type="ORF">ACFO8M_15245</name>
</gene>
<dbReference type="SMART" id="SM00354">
    <property type="entry name" value="HTH_LACI"/>
    <property type="match status" value="1"/>
</dbReference>
<dbReference type="CDD" id="cd01392">
    <property type="entry name" value="HTH_LacI"/>
    <property type="match status" value="1"/>
</dbReference>